<organism evidence="19">
    <name type="scientific">Selaginella moellendorffii</name>
    <name type="common">Spikemoss</name>
    <dbReference type="NCBI Taxonomy" id="88036"/>
    <lineage>
        <taxon>Eukaryota</taxon>
        <taxon>Viridiplantae</taxon>
        <taxon>Streptophyta</taxon>
        <taxon>Embryophyta</taxon>
        <taxon>Tracheophyta</taxon>
        <taxon>Lycopodiopsida</taxon>
        <taxon>Selaginellales</taxon>
        <taxon>Selaginellaceae</taxon>
        <taxon>Selaginella</taxon>
    </lineage>
</organism>
<gene>
    <name evidence="18" type="ORF">SELMODRAFT_403303</name>
</gene>
<dbReference type="eggNOG" id="KOG1037">
    <property type="taxonomic scope" value="Eukaryota"/>
</dbReference>
<evidence type="ECO:0000256" key="3">
    <source>
        <dbReference type="ARBA" id="ARBA00004123"/>
    </source>
</evidence>
<keyword evidence="8 13" id="KW-0520">NAD</keyword>
<dbReference type="AlphaFoldDB" id="D8QTQ8"/>
<feature type="domain" description="WGR" evidence="17">
    <location>
        <begin position="30"/>
        <end position="125"/>
    </location>
</feature>
<keyword evidence="5 13" id="KW-0808">Transferase</keyword>
<dbReference type="HOGENOM" id="CLU_004841_2_2_1"/>
<dbReference type="SMART" id="SM00773">
    <property type="entry name" value="WGR"/>
    <property type="match status" value="1"/>
</dbReference>
<dbReference type="InParanoid" id="D8QTQ8"/>
<dbReference type="FunFam" id="3.90.228.10:FF:000002">
    <property type="entry name" value="Poly [ADP-ribose] polymerase"/>
    <property type="match status" value="1"/>
</dbReference>
<dbReference type="GO" id="GO:0003950">
    <property type="term" value="F:NAD+ poly-ADP-ribosyltransferase activity"/>
    <property type="evidence" value="ECO:0000318"/>
    <property type="project" value="GO_Central"/>
</dbReference>
<evidence type="ECO:0000256" key="8">
    <source>
        <dbReference type="ARBA" id="ARBA00023027"/>
    </source>
</evidence>
<evidence type="ECO:0000256" key="10">
    <source>
        <dbReference type="ARBA" id="ARBA00024347"/>
    </source>
</evidence>
<dbReference type="EC" id="2.4.2.-" evidence="13"/>
<evidence type="ECO:0000256" key="13">
    <source>
        <dbReference type="RuleBase" id="RU362114"/>
    </source>
</evidence>
<dbReference type="GO" id="GO:0070212">
    <property type="term" value="P:protein poly-ADP-ribosylation"/>
    <property type="evidence" value="ECO:0007669"/>
    <property type="project" value="UniProtKB-ARBA"/>
</dbReference>
<reference evidence="18 19" key="1">
    <citation type="journal article" date="2011" name="Science">
        <title>The Selaginella genome identifies genetic changes associated with the evolution of vascular plants.</title>
        <authorList>
            <person name="Banks J.A."/>
            <person name="Nishiyama T."/>
            <person name="Hasebe M."/>
            <person name="Bowman J.L."/>
            <person name="Gribskov M."/>
            <person name="dePamphilis C."/>
            <person name="Albert V.A."/>
            <person name="Aono N."/>
            <person name="Aoyama T."/>
            <person name="Ambrose B.A."/>
            <person name="Ashton N.W."/>
            <person name="Axtell M.J."/>
            <person name="Barker E."/>
            <person name="Barker M.S."/>
            <person name="Bennetzen J.L."/>
            <person name="Bonawitz N.D."/>
            <person name="Chapple C."/>
            <person name="Cheng C."/>
            <person name="Correa L.G."/>
            <person name="Dacre M."/>
            <person name="DeBarry J."/>
            <person name="Dreyer I."/>
            <person name="Elias M."/>
            <person name="Engstrom E.M."/>
            <person name="Estelle M."/>
            <person name="Feng L."/>
            <person name="Finet C."/>
            <person name="Floyd S.K."/>
            <person name="Frommer W.B."/>
            <person name="Fujita T."/>
            <person name="Gramzow L."/>
            <person name="Gutensohn M."/>
            <person name="Harholt J."/>
            <person name="Hattori M."/>
            <person name="Heyl A."/>
            <person name="Hirai T."/>
            <person name="Hiwatashi Y."/>
            <person name="Ishikawa M."/>
            <person name="Iwata M."/>
            <person name="Karol K.G."/>
            <person name="Koehler B."/>
            <person name="Kolukisaoglu U."/>
            <person name="Kubo M."/>
            <person name="Kurata T."/>
            <person name="Lalonde S."/>
            <person name="Li K."/>
            <person name="Li Y."/>
            <person name="Litt A."/>
            <person name="Lyons E."/>
            <person name="Manning G."/>
            <person name="Maruyama T."/>
            <person name="Michael T.P."/>
            <person name="Mikami K."/>
            <person name="Miyazaki S."/>
            <person name="Morinaga S."/>
            <person name="Murata T."/>
            <person name="Mueller-Roeber B."/>
            <person name="Nelson D.R."/>
            <person name="Obara M."/>
            <person name="Oguri Y."/>
            <person name="Olmstead R.G."/>
            <person name="Onodera N."/>
            <person name="Petersen B.L."/>
            <person name="Pils B."/>
            <person name="Prigge M."/>
            <person name="Rensing S.A."/>
            <person name="Riano-Pachon D.M."/>
            <person name="Roberts A.W."/>
            <person name="Sato Y."/>
            <person name="Scheller H.V."/>
            <person name="Schulz B."/>
            <person name="Schulz C."/>
            <person name="Shakirov E.V."/>
            <person name="Shibagaki N."/>
            <person name="Shinohara N."/>
            <person name="Shippen D.E."/>
            <person name="Soerensen I."/>
            <person name="Sotooka R."/>
            <person name="Sugimoto N."/>
            <person name="Sugita M."/>
            <person name="Sumikawa N."/>
            <person name="Tanurdzic M."/>
            <person name="Theissen G."/>
            <person name="Ulvskov P."/>
            <person name="Wakazuki S."/>
            <person name="Weng J.K."/>
            <person name="Willats W.W."/>
            <person name="Wipf D."/>
            <person name="Wolf P.G."/>
            <person name="Yang L."/>
            <person name="Zimmer A.D."/>
            <person name="Zhu Q."/>
            <person name="Mitros T."/>
            <person name="Hellsten U."/>
            <person name="Loque D."/>
            <person name="Otillar R."/>
            <person name="Salamov A."/>
            <person name="Schmutz J."/>
            <person name="Shapiro H."/>
            <person name="Lindquist E."/>
            <person name="Lucas S."/>
            <person name="Rokhsar D."/>
            <person name="Grigoriev I.V."/>
        </authorList>
    </citation>
    <scope>NUCLEOTIDE SEQUENCE [LARGE SCALE GENOMIC DNA]</scope>
</reference>
<dbReference type="KEGG" id="smo:SELMODRAFT_403303"/>
<accession>D8QTQ8</accession>
<comment type="function">
    <text evidence="11">Involved in the base excision repair (BER) pathway, by catalyzing the poly(ADP-ribosyl)ation of a limited number of acceptor proteins involved in chromatin architecture and in DNA metabolism. This modification follows DNA damages and appears as an obligatory step in a detection/signaling pathway leading to the reparation of DNA strand breaks.</text>
</comment>
<keyword evidence="7" id="KW-0013">ADP-ribosylation</keyword>
<dbReference type="Gene3D" id="1.20.142.10">
    <property type="entry name" value="Poly(ADP-ribose) polymerase, regulatory domain"/>
    <property type="match status" value="1"/>
</dbReference>
<dbReference type="PROSITE" id="PS51060">
    <property type="entry name" value="PARP_ALPHA_HD"/>
    <property type="match status" value="1"/>
</dbReference>
<evidence type="ECO:0000313" key="19">
    <source>
        <dbReference type="Proteomes" id="UP000001514"/>
    </source>
</evidence>
<evidence type="ECO:0000256" key="4">
    <source>
        <dbReference type="ARBA" id="ARBA00022676"/>
    </source>
</evidence>
<dbReference type="PROSITE" id="PS51059">
    <property type="entry name" value="PARP_CATALYTIC"/>
    <property type="match status" value="1"/>
</dbReference>
<comment type="catalytic activity">
    <reaction evidence="12">
        <text>NAD(+) + (ADP-D-ribosyl)n-acceptor = nicotinamide + (ADP-D-ribosyl)n+1-acceptor + H(+).</text>
        <dbReference type="EC" id="2.4.2.30"/>
    </reaction>
</comment>
<dbReference type="PROSITE" id="PS51977">
    <property type="entry name" value="WGR"/>
    <property type="match status" value="1"/>
</dbReference>
<evidence type="ECO:0000256" key="7">
    <source>
        <dbReference type="ARBA" id="ARBA00022765"/>
    </source>
</evidence>
<comment type="subcellular location">
    <subcellularLocation>
        <location evidence="3">Nucleus</location>
    </subcellularLocation>
</comment>
<dbReference type="InterPro" id="IPR012317">
    <property type="entry name" value="Poly(ADP-ribose)pol_cat_dom"/>
</dbReference>
<dbReference type="InterPro" id="IPR050800">
    <property type="entry name" value="ARTD/PARP"/>
</dbReference>
<dbReference type="Pfam" id="PF00644">
    <property type="entry name" value="PARP"/>
    <property type="match status" value="1"/>
</dbReference>
<comment type="similarity">
    <text evidence="10">Belongs to the ARTD/PARP family.</text>
</comment>
<sequence>MAAPAKQDVIAVKKGRVVLDHGLPDELKSSCHVLEIGDTIYDAMLNQTNISSNNNKYYAMQVLESDDRTAYYTFARWGRVGSSASNLSKHDAKEPAVREFERKFLDKTKNHWSNRHNFVSQPGKYTLLEMDYEDSSESKAGFSLVYCFVQSNTSTKLDARVHRLISLVCDLNMMKQEMTEIGYNAQKMPLDKLSKATILKGYEALKKIAAQLELSSPDAELLQQLSNEFYTIIPHNFGHRSIRDQTIRTKEQLKSKLEMVGENRGNVEALGEIQVATKILKSGNEDDPAYAQYKRLKCELDPLNTDTEEYEMIESYLKNTHGHTHSGYKLEIRQAFKVSRAGEDERFQPFKDNHNRMLLWHGSRLSNWTGILSQGLRIAPPEAPSTGYMFGKGVYFADMVSKSANYCNASASKNAAVMLLCEVALGDMNELLHSNYNASALPPGKLSTKGLGRTVPHKSEFKQLSDGLIVPMGKPLTSGAYHQGSLEYNEYIVYNTAQVRMRYLLQHKIKSCELGEREAITIVRMPDAQWTVHRGSKKDDPDGPFSSRWEDDESSVNRKRPIEIFSGKYHLWGPFLTTTLVAIKGDEALVAGGGAFSVIFASKNEEFVVNYKGLDVKDLDTIIVDKEDIFYFYLLNALDGSFSRLIAKHAGNLSRSSGSSGKGKHGHGVSNVILVYVLPPYKQRRVRTTKETYEVLSLVTTSDEA</sequence>
<dbReference type="GO" id="GO:0005730">
    <property type="term" value="C:nucleolus"/>
    <property type="evidence" value="ECO:0000318"/>
    <property type="project" value="GO_Central"/>
</dbReference>
<dbReference type="InterPro" id="IPR004102">
    <property type="entry name" value="Poly(ADP-ribose)pol_reg_dom"/>
</dbReference>
<dbReference type="Gramene" id="EFJ37156">
    <property type="protein sequence ID" value="EFJ37156"/>
    <property type="gene ID" value="SELMODRAFT_403303"/>
</dbReference>
<dbReference type="GO" id="GO:0140807">
    <property type="term" value="F:NAD+-protein-glutamate ADP-ribosyltransferase activity"/>
    <property type="evidence" value="ECO:0007669"/>
    <property type="project" value="RHEA"/>
</dbReference>
<dbReference type="PANTHER" id="PTHR10459:SF60">
    <property type="entry name" value="POLY [ADP-RIBOSE] POLYMERASE 2"/>
    <property type="match status" value="1"/>
</dbReference>
<evidence type="ECO:0000256" key="14">
    <source>
        <dbReference type="SAM" id="MobiDB-lite"/>
    </source>
</evidence>
<keyword evidence="9" id="KW-0539">Nucleus</keyword>
<keyword evidence="4 13" id="KW-0328">Glycosyltransferase</keyword>
<dbReference type="SUPFAM" id="SSF142921">
    <property type="entry name" value="WGR domain-like"/>
    <property type="match status" value="1"/>
</dbReference>
<keyword evidence="6" id="KW-0548">Nucleotidyltransferase</keyword>
<evidence type="ECO:0000256" key="6">
    <source>
        <dbReference type="ARBA" id="ARBA00022695"/>
    </source>
</evidence>
<evidence type="ECO:0000259" key="15">
    <source>
        <dbReference type="PROSITE" id="PS51059"/>
    </source>
</evidence>
<name>D8QTQ8_SELML</name>
<evidence type="ECO:0000256" key="12">
    <source>
        <dbReference type="ARBA" id="ARBA00033987"/>
    </source>
</evidence>
<proteinExistence type="inferred from homology"/>
<dbReference type="Pfam" id="PF05406">
    <property type="entry name" value="WGR"/>
    <property type="match status" value="1"/>
</dbReference>
<evidence type="ECO:0000256" key="5">
    <source>
        <dbReference type="ARBA" id="ARBA00022679"/>
    </source>
</evidence>
<comment type="catalytic activity">
    <reaction evidence="2">
        <text>L-glutamyl-[protein] + NAD(+) = 5-O-(ADP-D-ribosyl)-L-glutamyl-[protein] + nicotinamide</text>
        <dbReference type="Rhea" id="RHEA:58224"/>
        <dbReference type="Rhea" id="RHEA-COMP:10208"/>
        <dbReference type="Rhea" id="RHEA-COMP:15089"/>
        <dbReference type="ChEBI" id="CHEBI:17154"/>
        <dbReference type="ChEBI" id="CHEBI:29973"/>
        <dbReference type="ChEBI" id="CHEBI:57540"/>
        <dbReference type="ChEBI" id="CHEBI:142540"/>
    </reaction>
</comment>
<dbReference type="InterPro" id="IPR008893">
    <property type="entry name" value="WGR_domain"/>
</dbReference>
<evidence type="ECO:0000256" key="9">
    <source>
        <dbReference type="ARBA" id="ARBA00023242"/>
    </source>
</evidence>
<dbReference type="SUPFAM" id="SSF56399">
    <property type="entry name" value="ADP-ribosylation"/>
    <property type="match status" value="1"/>
</dbReference>
<dbReference type="OMA" id="CMTNSTN"/>
<dbReference type="Gene3D" id="3.90.228.10">
    <property type="match status" value="1"/>
</dbReference>
<evidence type="ECO:0000259" key="16">
    <source>
        <dbReference type="PROSITE" id="PS51060"/>
    </source>
</evidence>
<dbReference type="InterPro" id="IPR036616">
    <property type="entry name" value="Poly(ADP-ribose)pol_reg_dom_sf"/>
</dbReference>
<evidence type="ECO:0000259" key="17">
    <source>
        <dbReference type="PROSITE" id="PS51977"/>
    </source>
</evidence>
<evidence type="ECO:0000256" key="2">
    <source>
        <dbReference type="ARBA" id="ARBA00000459"/>
    </source>
</evidence>
<dbReference type="GO" id="GO:0140806">
    <property type="term" value="F:NAD+-protein-aspartate ADP-ribosyltransferase activity"/>
    <property type="evidence" value="ECO:0007669"/>
    <property type="project" value="RHEA"/>
</dbReference>
<protein>
    <recommendedName>
        <fullName evidence="13">Poly [ADP-ribose] polymerase</fullName>
        <shortName evidence="13">PARP</shortName>
        <ecNumber evidence="13">2.4.2.-</ecNumber>
    </recommendedName>
</protein>
<dbReference type="Pfam" id="PF02877">
    <property type="entry name" value="PARP_reg"/>
    <property type="match status" value="1"/>
</dbReference>
<dbReference type="GO" id="GO:0006302">
    <property type="term" value="P:double-strand break repair"/>
    <property type="evidence" value="ECO:0000318"/>
    <property type="project" value="GO_Central"/>
</dbReference>
<comment type="catalytic activity">
    <reaction evidence="1">
        <text>L-aspartyl-[protein] + NAD(+) = 4-O-(ADP-D-ribosyl)-L-aspartyl-[protein] + nicotinamide</text>
        <dbReference type="Rhea" id="RHEA:54424"/>
        <dbReference type="Rhea" id="RHEA-COMP:9867"/>
        <dbReference type="Rhea" id="RHEA-COMP:13832"/>
        <dbReference type="ChEBI" id="CHEBI:17154"/>
        <dbReference type="ChEBI" id="CHEBI:29961"/>
        <dbReference type="ChEBI" id="CHEBI:57540"/>
        <dbReference type="ChEBI" id="CHEBI:138102"/>
    </reaction>
</comment>
<dbReference type="SUPFAM" id="SSF47587">
    <property type="entry name" value="Domain of poly(ADP-ribose) polymerase"/>
    <property type="match status" value="1"/>
</dbReference>
<feature type="domain" description="PARP catalytic" evidence="15">
    <location>
        <begin position="287"/>
        <end position="516"/>
    </location>
</feature>
<dbReference type="InterPro" id="IPR036930">
    <property type="entry name" value="WGR_dom_sf"/>
</dbReference>
<feature type="region of interest" description="Disordered" evidence="14">
    <location>
        <begin position="531"/>
        <end position="552"/>
    </location>
</feature>
<dbReference type="GO" id="GO:0016779">
    <property type="term" value="F:nucleotidyltransferase activity"/>
    <property type="evidence" value="ECO:0007669"/>
    <property type="project" value="UniProtKB-KW"/>
</dbReference>
<evidence type="ECO:0000256" key="1">
    <source>
        <dbReference type="ARBA" id="ARBA00000438"/>
    </source>
</evidence>
<dbReference type="EMBL" id="GL377566">
    <property type="protein sequence ID" value="EFJ37156.1"/>
    <property type="molecule type" value="Genomic_DNA"/>
</dbReference>
<dbReference type="STRING" id="88036.D8QTQ8"/>
<dbReference type="Proteomes" id="UP000001514">
    <property type="component" value="Unassembled WGS sequence"/>
</dbReference>
<evidence type="ECO:0000256" key="11">
    <source>
        <dbReference type="ARBA" id="ARBA00024945"/>
    </source>
</evidence>
<dbReference type="CDD" id="cd01437">
    <property type="entry name" value="parp_like"/>
    <property type="match status" value="1"/>
</dbReference>
<keyword evidence="19" id="KW-1185">Reference proteome</keyword>
<feature type="domain" description="PARP alpha-helical" evidence="16">
    <location>
        <begin position="154"/>
        <end position="281"/>
    </location>
</feature>
<evidence type="ECO:0000313" key="18">
    <source>
        <dbReference type="EMBL" id="EFJ37156.1"/>
    </source>
</evidence>
<dbReference type="PANTHER" id="PTHR10459">
    <property type="entry name" value="DNA LIGASE"/>
    <property type="match status" value="1"/>
</dbReference>